<dbReference type="PROSITE" id="PS00455">
    <property type="entry name" value="AMP_BINDING"/>
    <property type="match status" value="1"/>
</dbReference>
<keyword evidence="3" id="KW-0436">Ligase</keyword>
<organism evidence="3 4">
    <name type="scientific">Mesobacillus maritimus</name>
    <dbReference type="NCBI Taxonomy" id="1643336"/>
    <lineage>
        <taxon>Bacteria</taxon>
        <taxon>Bacillati</taxon>
        <taxon>Bacillota</taxon>
        <taxon>Bacilli</taxon>
        <taxon>Bacillales</taxon>
        <taxon>Bacillaceae</taxon>
        <taxon>Mesobacillus</taxon>
    </lineage>
</organism>
<dbReference type="CDD" id="cd05936">
    <property type="entry name" value="FC-FACS_FadD_like"/>
    <property type="match status" value="1"/>
</dbReference>
<dbReference type="Pfam" id="PF13193">
    <property type="entry name" value="AMP-binding_C"/>
    <property type="match status" value="1"/>
</dbReference>
<dbReference type="Pfam" id="PF00501">
    <property type="entry name" value="AMP-binding"/>
    <property type="match status" value="1"/>
</dbReference>
<proteinExistence type="predicted"/>
<dbReference type="SUPFAM" id="SSF56801">
    <property type="entry name" value="Acetyl-CoA synthetase-like"/>
    <property type="match status" value="1"/>
</dbReference>
<feature type="domain" description="AMP-dependent synthetase/ligase" evidence="1">
    <location>
        <begin position="30"/>
        <end position="405"/>
    </location>
</feature>
<name>A0ABS7K053_9BACI</name>
<dbReference type="PANTHER" id="PTHR24096">
    <property type="entry name" value="LONG-CHAIN-FATTY-ACID--COA LIGASE"/>
    <property type="match status" value="1"/>
</dbReference>
<dbReference type="Proteomes" id="UP000769780">
    <property type="component" value="Unassembled WGS sequence"/>
</dbReference>
<dbReference type="InterPro" id="IPR025110">
    <property type="entry name" value="AMP-bd_C"/>
</dbReference>
<gene>
    <name evidence="3" type="ORF">H0185_01710</name>
</gene>
<protein>
    <submittedName>
        <fullName evidence="3">Long-chain fatty acid--CoA ligase</fullName>
    </submittedName>
</protein>
<dbReference type="InterPro" id="IPR020845">
    <property type="entry name" value="AMP-binding_CS"/>
</dbReference>
<dbReference type="Gene3D" id="3.30.300.30">
    <property type="match status" value="1"/>
</dbReference>
<evidence type="ECO:0000259" key="1">
    <source>
        <dbReference type="Pfam" id="PF00501"/>
    </source>
</evidence>
<dbReference type="Gene3D" id="3.40.50.980">
    <property type="match status" value="2"/>
</dbReference>
<evidence type="ECO:0000313" key="4">
    <source>
        <dbReference type="Proteomes" id="UP000769780"/>
    </source>
</evidence>
<dbReference type="RefSeq" id="WP_221870595.1">
    <property type="nucleotide sequence ID" value="NZ_JACWFH010000005.1"/>
</dbReference>
<dbReference type="GO" id="GO:0016874">
    <property type="term" value="F:ligase activity"/>
    <property type="evidence" value="ECO:0007669"/>
    <property type="project" value="UniProtKB-KW"/>
</dbReference>
<dbReference type="InterPro" id="IPR000873">
    <property type="entry name" value="AMP-dep_synth/lig_dom"/>
</dbReference>
<reference evidence="3 4" key="1">
    <citation type="submission" date="2020-07" db="EMBL/GenBank/DDBJ databases">
        <title>Fungal Genomes of the International Space Station.</title>
        <authorList>
            <person name="Seuylemezian A."/>
            <person name="Singh N.K."/>
            <person name="Wood J."/>
            <person name="Venkateswaran K."/>
        </authorList>
    </citation>
    <scope>NUCLEOTIDE SEQUENCE [LARGE SCALE GENOMIC DNA]</scope>
    <source>
        <strain evidence="3 4">PL-B2</strain>
    </source>
</reference>
<sequence>MTEKRWLHFYPNDVVSNVTIEKKTLSDLLAESVKRFDSEISLEFYDKQWTYREVYEISERLAGCLYQQGFRKGDRLSIMMQNGPAYVFSFFGVVRLGGIVVQTNPMYVEREILYQLNDTGAEYMICSDTVYERVKRVQDETSLRKIIVVQTEEDTNIHLANEDKYLDDFLQTYQTKAPKININPIEDIAVLQYTGGTTGVSKGVMLTHQNFINQVEIVNEFLFKRFEAQQDLNRVAISFLPLFHIFGLANVCLTGFRFGYKQIILPRFEPETVLNIIKNDPPLFFFGVPTMYNALLNAPHVETYGINKIKAFFCGGSPMPFEKYLQFKKLMGKDAVLSDGYGLSEATSGTTNQPYSRVKVGSVGVPLPNTTAKIVVETDKGFEEAPIGSKGELVIKGPQVMKGYWNKPEETNVVLRDGWLHTGDIAYMDEEGYLYIVDRKKDMIIASGYNIYPREIEEVIYQIPAIKEVIVIGIPDEYRGETVKAYIALKENKIVTEDEIISFCGQYLAAYKVPKHIEFRDELPKSSVGKLLKRELRDQELKKLQARK</sequence>
<dbReference type="InterPro" id="IPR045851">
    <property type="entry name" value="AMP-bd_C_sf"/>
</dbReference>
<comment type="caution">
    <text evidence="3">The sequence shown here is derived from an EMBL/GenBank/DDBJ whole genome shotgun (WGS) entry which is preliminary data.</text>
</comment>
<evidence type="ECO:0000259" key="2">
    <source>
        <dbReference type="Pfam" id="PF13193"/>
    </source>
</evidence>
<dbReference type="EMBL" id="JACWFH010000005">
    <property type="protein sequence ID" value="MBY0095536.1"/>
    <property type="molecule type" value="Genomic_DNA"/>
</dbReference>
<feature type="domain" description="AMP-binding enzyme C-terminal" evidence="2">
    <location>
        <begin position="455"/>
        <end position="530"/>
    </location>
</feature>
<dbReference type="Gene3D" id="2.30.38.10">
    <property type="entry name" value="Luciferase, Domain 3"/>
    <property type="match status" value="1"/>
</dbReference>
<keyword evidence="4" id="KW-1185">Reference proteome</keyword>
<accession>A0ABS7K053</accession>
<evidence type="ECO:0000313" key="3">
    <source>
        <dbReference type="EMBL" id="MBY0095536.1"/>
    </source>
</evidence>